<name>M2ZZC9_PSEFD</name>
<dbReference type="KEGG" id="pfj:MYCFIDRAFT_207219"/>
<gene>
    <name evidence="3" type="ORF">MYCFIDRAFT_207219</name>
</gene>
<keyword evidence="1" id="KW-0812">Transmembrane</keyword>
<feature type="transmembrane region" description="Helical" evidence="1">
    <location>
        <begin position="108"/>
        <end position="132"/>
    </location>
</feature>
<evidence type="ECO:0000313" key="3">
    <source>
        <dbReference type="EMBL" id="EME84259.1"/>
    </source>
</evidence>
<keyword evidence="1" id="KW-1133">Transmembrane helix</keyword>
<dbReference type="Proteomes" id="UP000016932">
    <property type="component" value="Unassembled WGS sequence"/>
</dbReference>
<keyword evidence="2" id="KW-0732">Signal</keyword>
<dbReference type="GeneID" id="19336568"/>
<keyword evidence="4" id="KW-1185">Reference proteome</keyword>
<dbReference type="EMBL" id="KB446557">
    <property type="protein sequence ID" value="EME84259.1"/>
    <property type="molecule type" value="Genomic_DNA"/>
</dbReference>
<dbReference type="VEuPathDB" id="FungiDB:MYCFIDRAFT_207219"/>
<accession>M2ZZC9</accession>
<organism evidence="3 4">
    <name type="scientific">Pseudocercospora fijiensis (strain CIRAD86)</name>
    <name type="common">Black leaf streak disease fungus</name>
    <name type="synonym">Mycosphaerella fijiensis</name>
    <dbReference type="NCBI Taxonomy" id="383855"/>
    <lineage>
        <taxon>Eukaryota</taxon>
        <taxon>Fungi</taxon>
        <taxon>Dikarya</taxon>
        <taxon>Ascomycota</taxon>
        <taxon>Pezizomycotina</taxon>
        <taxon>Dothideomycetes</taxon>
        <taxon>Dothideomycetidae</taxon>
        <taxon>Mycosphaerellales</taxon>
        <taxon>Mycosphaerellaceae</taxon>
        <taxon>Pseudocercospora</taxon>
    </lineage>
</organism>
<protein>
    <submittedName>
        <fullName evidence="3">Uncharacterized protein</fullName>
    </submittedName>
</protein>
<feature type="signal peptide" evidence="2">
    <location>
        <begin position="1"/>
        <end position="23"/>
    </location>
</feature>
<reference evidence="3 4" key="1">
    <citation type="journal article" date="2012" name="PLoS Pathog.">
        <title>Diverse lifestyles and strategies of plant pathogenesis encoded in the genomes of eighteen Dothideomycetes fungi.</title>
        <authorList>
            <person name="Ohm R.A."/>
            <person name="Feau N."/>
            <person name="Henrissat B."/>
            <person name="Schoch C.L."/>
            <person name="Horwitz B.A."/>
            <person name="Barry K.W."/>
            <person name="Condon B.J."/>
            <person name="Copeland A.C."/>
            <person name="Dhillon B."/>
            <person name="Glaser F."/>
            <person name="Hesse C.N."/>
            <person name="Kosti I."/>
            <person name="LaButti K."/>
            <person name="Lindquist E.A."/>
            <person name="Lucas S."/>
            <person name="Salamov A.A."/>
            <person name="Bradshaw R.E."/>
            <person name="Ciuffetti L."/>
            <person name="Hamelin R.C."/>
            <person name="Kema G.H.J."/>
            <person name="Lawrence C."/>
            <person name="Scott J.A."/>
            <person name="Spatafora J.W."/>
            <person name="Turgeon B.G."/>
            <person name="de Wit P.J.G.M."/>
            <person name="Zhong S."/>
            <person name="Goodwin S.B."/>
            <person name="Grigoriev I.V."/>
        </authorList>
    </citation>
    <scope>NUCLEOTIDE SEQUENCE [LARGE SCALE GENOMIC DNA]</scope>
    <source>
        <strain evidence="3 4">CIRAD86</strain>
    </source>
</reference>
<proteinExistence type="predicted"/>
<evidence type="ECO:0000256" key="2">
    <source>
        <dbReference type="SAM" id="SignalP"/>
    </source>
</evidence>
<feature type="chain" id="PRO_5004030907" evidence="2">
    <location>
        <begin position="24"/>
        <end position="496"/>
    </location>
</feature>
<dbReference type="RefSeq" id="XP_007924883.1">
    <property type="nucleotide sequence ID" value="XM_007926692.1"/>
</dbReference>
<dbReference type="HOGENOM" id="CLU_549959_0_0_1"/>
<evidence type="ECO:0000313" key="4">
    <source>
        <dbReference type="Proteomes" id="UP000016932"/>
    </source>
</evidence>
<dbReference type="AlphaFoldDB" id="M2ZZC9"/>
<keyword evidence="1" id="KW-0472">Membrane</keyword>
<sequence length="496" mass="54663">MATQQKSTWVPARCLIRWGVVLAASPGKHGKSRESGPCRISESTALRGNGVVVSGRRCSAVAARKMECSMASMDLGFVEMKPSSLLWLLCPLLRLVLGRLYSTHTFPWVVVVVVVAVAVSCSAPLVLCLLVGSTLRRLFKQRASQAGRCAAGREQKLEMNASEVEKPTHLAQCVASFPDPPAAQKIISFITWSTRIYDVALPPVCLDAISKVTRLAADRIIIPTACALLPLMATATPPTVQHRPSKALRRSDRSWLTVPTPRQWHRAIVPTSAPIRRSLSYLDAALLFSILELQLEGPLGRNWKLESAALSLRSWKQQTRSQIIIVSLSNEHDLPDHTSHLVQGFSNTTSHPKYPWNSAFDLIITRFGYWHSQKHDLDRCSAFPITTYLWQAQVAQQQHSGWVHCEIGTYAGGSHEAVAGKLQPCIVLSEGKEATTLRQSYHGDRFHCSAISRCVKNSTSSPKLCNHRKNLSTIPLTASQSPCQVPLSMLNPTAMF</sequence>
<evidence type="ECO:0000256" key="1">
    <source>
        <dbReference type="SAM" id="Phobius"/>
    </source>
</evidence>